<sequence>MRIKFLGTGTSTGVPEIGCRCEVCTSDNIKDRRLRASVLVSIDGTRLLIDCGPDFREQIMYEEFAPIDGVLLTHEHYDHVGGLDDLRPFCKFADVDIYANDITLDALRKRTPYFFLEHKYPGVPALLLHEVDKDRSFTIKNVEVQPIGVMHYKLPILGYRIGKFAYLTDVKSIPEEEYSKLEGLEVLVINALRLGEHISHLSLSQALEEVEKIAPKKAYLIHMSHGIGLHDIVQQTLPENVFLSYDGLEVSIS</sequence>
<dbReference type="RefSeq" id="WP_296943081.1">
    <property type="nucleotide sequence ID" value="NZ_LT599032.1"/>
</dbReference>
<gene>
    <name evidence="2" type="ORF">KL86DYS1_30919</name>
</gene>
<dbReference type="InterPro" id="IPR036866">
    <property type="entry name" value="RibonucZ/Hydroxyglut_hydro"/>
</dbReference>
<dbReference type="SUPFAM" id="SSF56281">
    <property type="entry name" value="Metallo-hydrolase/oxidoreductase"/>
    <property type="match status" value="1"/>
</dbReference>
<dbReference type="PANTHER" id="PTHR42663">
    <property type="entry name" value="HYDROLASE C777.06C-RELATED-RELATED"/>
    <property type="match status" value="1"/>
</dbReference>
<dbReference type="InterPro" id="IPR001279">
    <property type="entry name" value="Metallo-B-lactamas"/>
</dbReference>
<dbReference type="EMBL" id="FLUM01000003">
    <property type="protein sequence ID" value="SBW04730.1"/>
    <property type="molecule type" value="Genomic_DNA"/>
</dbReference>
<dbReference type="PANTHER" id="PTHR42663:SF6">
    <property type="entry name" value="HYDROLASE C777.06C-RELATED"/>
    <property type="match status" value="1"/>
</dbReference>
<dbReference type="Pfam" id="PF12706">
    <property type="entry name" value="Lactamase_B_2"/>
    <property type="match status" value="1"/>
</dbReference>
<proteinExistence type="predicted"/>
<dbReference type="CDD" id="cd16279">
    <property type="entry name" value="metallo-hydrolase-like_MBL-fold"/>
    <property type="match status" value="1"/>
</dbReference>
<reference evidence="2" key="1">
    <citation type="submission" date="2016-04" db="EMBL/GenBank/DDBJ databases">
        <authorList>
            <person name="Evans L.H."/>
            <person name="Alamgir A."/>
            <person name="Owens N."/>
            <person name="Weber N.D."/>
            <person name="Virtaneva K."/>
            <person name="Barbian K."/>
            <person name="Babar A."/>
            <person name="Rosenke K."/>
        </authorList>
    </citation>
    <scope>NUCLEOTIDE SEQUENCE</scope>
    <source>
        <strain evidence="2">86-1</strain>
    </source>
</reference>
<dbReference type="AlphaFoldDB" id="A0A212JYY9"/>
<dbReference type="Gene3D" id="3.60.15.10">
    <property type="entry name" value="Ribonuclease Z/Hydroxyacylglutathione hydrolase-like"/>
    <property type="match status" value="1"/>
</dbReference>
<accession>A0A212JYY9</accession>
<evidence type="ECO:0000259" key="1">
    <source>
        <dbReference type="SMART" id="SM00849"/>
    </source>
</evidence>
<dbReference type="SMART" id="SM00849">
    <property type="entry name" value="Lactamase_B"/>
    <property type="match status" value="1"/>
</dbReference>
<dbReference type="NCBIfam" id="NF002553">
    <property type="entry name" value="PRK02113.1"/>
    <property type="match status" value="1"/>
</dbReference>
<name>A0A212JYY9_9BACT</name>
<organism evidence="2">
    <name type="scientific">uncultured Dysgonomonas sp</name>
    <dbReference type="NCBI Taxonomy" id="206096"/>
    <lineage>
        <taxon>Bacteria</taxon>
        <taxon>Pseudomonadati</taxon>
        <taxon>Bacteroidota</taxon>
        <taxon>Bacteroidia</taxon>
        <taxon>Bacteroidales</taxon>
        <taxon>Dysgonomonadaceae</taxon>
        <taxon>Dysgonomonas</taxon>
        <taxon>environmental samples</taxon>
    </lineage>
</organism>
<protein>
    <recommendedName>
        <fullName evidence="1">Metallo-beta-lactamase domain-containing protein</fullName>
    </recommendedName>
</protein>
<feature type="domain" description="Metallo-beta-lactamase" evidence="1">
    <location>
        <begin position="34"/>
        <end position="225"/>
    </location>
</feature>
<evidence type="ECO:0000313" key="2">
    <source>
        <dbReference type="EMBL" id="SBW04730.1"/>
    </source>
</evidence>